<dbReference type="InterPro" id="IPR058317">
    <property type="entry name" value="DUF8004"/>
</dbReference>
<dbReference type="Proteomes" id="UP001562357">
    <property type="component" value="Unassembled WGS sequence"/>
</dbReference>
<feature type="domain" description="DUF8004" evidence="2">
    <location>
        <begin position="14"/>
        <end position="105"/>
    </location>
</feature>
<feature type="region of interest" description="Disordered" evidence="1">
    <location>
        <begin position="586"/>
        <end position="613"/>
    </location>
</feature>
<feature type="region of interest" description="Disordered" evidence="1">
    <location>
        <begin position="481"/>
        <end position="545"/>
    </location>
</feature>
<feature type="compositionally biased region" description="Polar residues" evidence="1">
    <location>
        <begin position="536"/>
        <end position="545"/>
    </location>
</feature>
<proteinExistence type="predicted"/>
<dbReference type="PANTHER" id="PTHR39601:SF1">
    <property type="entry name" value="CHORIOGENIN HMINOR"/>
    <property type="match status" value="1"/>
</dbReference>
<keyword evidence="4" id="KW-1185">Reference proteome</keyword>
<organism evidence="3 4">
    <name type="scientific">Epichloe bromicola</name>
    <dbReference type="NCBI Taxonomy" id="79588"/>
    <lineage>
        <taxon>Eukaryota</taxon>
        <taxon>Fungi</taxon>
        <taxon>Dikarya</taxon>
        <taxon>Ascomycota</taxon>
        <taxon>Pezizomycotina</taxon>
        <taxon>Sordariomycetes</taxon>
        <taxon>Hypocreomycetidae</taxon>
        <taxon>Hypocreales</taxon>
        <taxon>Clavicipitaceae</taxon>
        <taxon>Epichloe</taxon>
    </lineage>
</organism>
<feature type="compositionally biased region" description="Polar residues" evidence="1">
    <location>
        <begin position="481"/>
        <end position="505"/>
    </location>
</feature>
<evidence type="ECO:0000256" key="1">
    <source>
        <dbReference type="SAM" id="MobiDB-lite"/>
    </source>
</evidence>
<evidence type="ECO:0000313" key="4">
    <source>
        <dbReference type="Proteomes" id="UP001562357"/>
    </source>
</evidence>
<dbReference type="PANTHER" id="PTHR39601">
    <property type="entry name" value="CHORIOGENIN HMINOR"/>
    <property type="match status" value="1"/>
</dbReference>
<dbReference type="Pfam" id="PF26013">
    <property type="entry name" value="DUF8004"/>
    <property type="match status" value="1"/>
</dbReference>
<accession>A0ABQ0CPE9</accession>
<evidence type="ECO:0000259" key="2">
    <source>
        <dbReference type="Pfam" id="PF26013"/>
    </source>
</evidence>
<dbReference type="EMBL" id="BAAFGZ010000121">
    <property type="protein sequence ID" value="GAB0135313.1"/>
    <property type="molecule type" value="Genomic_DNA"/>
</dbReference>
<name>A0ABQ0CPE9_9HYPO</name>
<protein>
    <recommendedName>
        <fullName evidence="2">DUF8004 domain-containing protein</fullName>
    </recommendedName>
</protein>
<gene>
    <name evidence="3" type="primary">g3656</name>
    <name evidence="3" type="ORF">EsDP_00003656</name>
</gene>
<sequence>MHEYRPGGTVDNVADLMRYLEEEGYLCLAGQPDHALAILRLAETFRLKDLYLQALAHCVGMGDMMISGKADFQHMSLATRRLMHDCKDELDLRLNKTTDMLKSFLDQELSESELGIPTGIRVHLERFRSFLLSFYSTKLGYYPPVRFDGRIYRAMARDFTALYNLLVDDGYSSSEAMPSVAVGGICTLQLVQSFDTRNGFDSMKHPLPKLPHQDQRIESRRSAWLLRKVKQRNNDRQLNLVSLVQASNWNKESFENSLVKAYRRFEEECATSPRKLDRRERISLVDGRKIRWILIYAVHQTLQNAAQRPPGVPDDPKAAYVVSVARHTKVPWQDDRLPGGIPRSQTEPALSRLTEQLEAQKSDCAAAENERFEIKPDIDYFALTHKEDASIPSRSRRASLPVDGHIVLQQAKSTKQALNRSSNIRRSMRRLQKTSPPPAPLAPTAIHSHHEIVVHGYGNGTNQIYMESDAVMQPASPTVLASRSASTASETGSSNISTVPSSASMADTLESSLSSPILSESPLEMPTYTRRRSHQDSSSVVFHTTASSPPLIKRRPMSTALDGGYNYAARAFGQFMDQDRRGMFGPNRQSGASDLERSGSFARSRPIPLPIQEDGINEEPHVVRRDSGDWSAMQAFLDGKGPDEAGDGISDAWAQYADLGGLTEMR</sequence>
<comment type="caution">
    <text evidence="3">The sequence shown here is derived from an EMBL/GenBank/DDBJ whole genome shotgun (WGS) entry which is preliminary data.</text>
</comment>
<reference evidence="4" key="1">
    <citation type="submission" date="2024-06" db="EMBL/GenBank/DDBJ databases">
        <title>Draft Genome Sequences of Epichloe bromicola Strains Isolated from Elymus ciliaris.</title>
        <authorList>
            <consortium name="Epichloe bromicola genome sequencing consortium"/>
            <person name="Miura A."/>
            <person name="Imano S."/>
            <person name="Ashida A."/>
            <person name="Sato I."/>
            <person name="Chiba S."/>
            <person name="Tanaka A."/>
            <person name="Camagna M."/>
            <person name="Takemoto D."/>
        </authorList>
    </citation>
    <scope>NUCLEOTIDE SEQUENCE [LARGE SCALE GENOMIC DNA]</scope>
    <source>
        <strain evidence="4">DP</strain>
    </source>
</reference>
<feature type="compositionally biased region" description="Low complexity" evidence="1">
    <location>
        <begin position="509"/>
        <end position="526"/>
    </location>
</feature>
<evidence type="ECO:0000313" key="3">
    <source>
        <dbReference type="EMBL" id="GAB0135313.1"/>
    </source>
</evidence>